<keyword evidence="4 7" id="KW-0812">Transmembrane</keyword>
<keyword evidence="2 7" id="KW-0813">Transport</keyword>
<dbReference type="Gene3D" id="1.10.3720.10">
    <property type="entry name" value="MetI-like"/>
    <property type="match status" value="1"/>
</dbReference>
<keyword evidence="10" id="KW-1185">Reference proteome</keyword>
<feature type="domain" description="ABC transmembrane type-1" evidence="8">
    <location>
        <begin position="74"/>
        <end position="303"/>
    </location>
</feature>
<evidence type="ECO:0000256" key="1">
    <source>
        <dbReference type="ARBA" id="ARBA00004651"/>
    </source>
</evidence>
<dbReference type="CDD" id="cd06261">
    <property type="entry name" value="TM_PBP2"/>
    <property type="match status" value="1"/>
</dbReference>
<feature type="transmembrane region" description="Helical" evidence="7">
    <location>
        <begin position="180"/>
        <end position="199"/>
    </location>
</feature>
<dbReference type="PANTHER" id="PTHR43163:SF6">
    <property type="entry name" value="DIPEPTIDE TRANSPORT SYSTEM PERMEASE PROTEIN DPPB-RELATED"/>
    <property type="match status" value="1"/>
</dbReference>
<feature type="transmembrane region" description="Helical" evidence="7">
    <location>
        <begin position="280"/>
        <end position="306"/>
    </location>
</feature>
<evidence type="ECO:0000256" key="3">
    <source>
        <dbReference type="ARBA" id="ARBA00022475"/>
    </source>
</evidence>
<evidence type="ECO:0000256" key="7">
    <source>
        <dbReference type="RuleBase" id="RU363032"/>
    </source>
</evidence>
<evidence type="ECO:0000256" key="4">
    <source>
        <dbReference type="ARBA" id="ARBA00022692"/>
    </source>
</evidence>
<keyword evidence="5 7" id="KW-1133">Transmembrane helix</keyword>
<dbReference type="PANTHER" id="PTHR43163">
    <property type="entry name" value="DIPEPTIDE TRANSPORT SYSTEM PERMEASE PROTEIN DPPB-RELATED"/>
    <property type="match status" value="1"/>
</dbReference>
<gene>
    <name evidence="9" type="ORF">HN018_01145</name>
</gene>
<accession>A0A6M8HW00</accession>
<feature type="transmembrane region" description="Helical" evidence="7">
    <location>
        <begin position="235"/>
        <end position="260"/>
    </location>
</feature>
<evidence type="ECO:0000256" key="5">
    <source>
        <dbReference type="ARBA" id="ARBA00022989"/>
    </source>
</evidence>
<dbReference type="PROSITE" id="PS50928">
    <property type="entry name" value="ABC_TM1"/>
    <property type="match status" value="1"/>
</dbReference>
<organism evidence="9 10">
    <name type="scientific">Lichenicola cladoniae</name>
    <dbReference type="NCBI Taxonomy" id="1484109"/>
    <lineage>
        <taxon>Bacteria</taxon>
        <taxon>Pseudomonadati</taxon>
        <taxon>Pseudomonadota</taxon>
        <taxon>Alphaproteobacteria</taxon>
        <taxon>Acetobacterales</taxon>
        <taxon>Acetobacteraceae</taxon>
        <taxon>Lichenicola</taxon>
    </lineage>
</organism>
<dbReference type="AlphaFoldDB" id="A0A6M8HW00"/>
<dbReference type="EMBL" id="CP053708">
    <property type="protein sequence ID" value="QKE92345.1"/>
    <property type="molecule type" value="Genomic_DNA"/>
</dbReference>
<dbReference type="InterPro" id="IPR035906">
    <property type="entry name" value="MetI-like_sf"/>
</dbReference>
<sequence>MVFGLTRLIPGDPAVTLLGPGATNAQLNALRHQLHLDEPEARQFLSYVGGLAHGDFGTSLKTGQPISRALATRLPATIELSVTALLMALAVGIPFGVWAARRPEGPLDQALRLVALAGVSVPAFLLALGLQYAFGVWLGWLPVAGRTDPWEIRTGITGFVMLDAVLEGDGSALWDAIRHVLLPASVLASFLAATLSRFVRNTMIATMTSDYIRTARAKGLQERAVIVRHALRNAILPAVTVIGLQFGDMLGGAILTETVFSWPGLGRYTFEAIRNRDYPAIQGATLVFALMFVLTSLLVDLIALRLDPRLRRQSR</sequence>
<dbReference type="GO" id="GO:0055085">
    <property type="term" value="P:transmembrane transport"/>
    <property type="evidence" value="ECO:0007669"/>
    <property type="project" value="InterPro"/>
</dbReference>
<name>A0A6M8HW00_9PROT</name>
<protein>
    <submittedName>
        <fullName evidence="9">ABC transporter permease</fullName>
    </submittedName>
</protein>
<feature type="transmembrane region" description="Helical" evidence="7">
    <location>
        <begin position="80"/>
        <end position="101"/>
    </location>
</feature>
<dbReference type="KEGG" id="lck:HN018_01145"/>
<evidence type="ECO:0000256" key="6">
    <source>
        <dbReference type="ARBA" id="ARBA00023136"/>
    </source>
</evidence>
<proteinExistence type="inferred from homology"/>
<dbReference type="GO" id="GO:0005886">
    <property type="term" value="C:plasma membrane"/>
    <property type="evidence" value="ECO:0007669"/>
    <property type="project" value="UniProtKB-SubCell"/>
</dbReference>
<keyword evidence="3" id="KW-1003">Cell membrane</keyword>
<dbReference type="Pfam" id="PF00528">
    <property type="entry name" value="BPD_transp_1"/>
    <property type="match status" value="1"/>
</dbReference>
<evidence type="ECO:0000313" key="10">
    <source>
        <dbReference type="Proteomes" id="UP000500767"/>
    </source>
</evidence>
<feature type="transmembrane region" description="Helical" evidence="7">
    <location>
        <begin position="113"/>
        <end position="140"/>
    </location>
</feature>
<evidence type="ECO:0000256" key="2">
    <source>
        <dbReference type="ARBA" id="ARBA00022448"/>
    </source>
</evidence>
<reference evidence="9 10" key="1">
    <citation type="journal article" date="2014" name="World J. Microbiol. Biotechnol.">
        <title>Biodiversity and physiological characteristics of Antarctic and Arctic lichens-associated bacteria.</title>
        <authorList>
            <person name="Lee Y.M."/>
            <person name="Kim E.H."/>
            <person name="Lee H.K."/>
            <person name="Hong S.G."/>
        </authorList>
    </citation>
    <scope>NUCLEOTIDE SEQUENCE [LARGE SCALE GENOMIC DNA]</scope>
    <source>
        <strain evidence="9 10">PAMC 26569</strain>
    </source>
</reference>
<keyword evidence="6 7" id="KW-0472">Membrane</keyword>
<dbReference type="InterPro" id="IPR000515">
    <property type="entry name" value="MetI-like"/>
</dbReference>
<comment type="subcellular location">
    <subcellularLocation>
        <location evidence="1 7">Cell membrane</location>
        <topology evidence="1 7">Multi-pass membrane protein</topology>
    </subcellularLocation>
</comment>
<comment type="similarity">
    <text evidence="7">Belongs to the binding-protein-dependent transport system permease family.</text>
</comment>
<evidence type="ECO:0000259" key="8">
    <source>
        <dbReference type="PROSITE" id="PS50928"/>
    </source>
</evidence>
<dbReference type="SUPFAM" id="SSF161098">
    <property type="entry name" value="MetI-like"/>
    <property type="match status" value="1"/>
</dbReference>
<dbReference type="Proteomes" id="UP000500767">
    <property type="component" value="Chromosome"/>
</dbReference>
<evidence type="ECO:0000313" key="9">
    <source>
        <dbReference type="EMBL" id="QKE92345.1"/>
    </source>
</evidence>